<organism evidence="2 3">
    <name type="scientific">Halalkalibacter alkalisediminis</name>
    <dbReference type="NCBI Taxonomy" id="935616"/>
    <lineage>
        <taxon>Bacteria</taxon>
        <taxon>Bacillati</taxon>
        <taxon>Bacillota</taxon>
        <taxon>Bacilli</taxon>
        <taxon>Bacillales</taxon>
        <taxon>Bacillaceae</taxon>
        <taxon>Halalkalibacter</taxon>
    </lineage>
</organism>
<accession>A0ABV6NJF2</accession>
<protein>
    <recommendedName>
        <fullName evidence="4">Rod shape-determining protein MreD</fullName>
    </recommendedName>
</protein>
<keyword evidence="1" id="KW-0472">Membrane</keyword>
<name>A0ABV6NJF2_9BACI</name>
<sequence>MILWDTLDLNELSILIILFVGFTIVGLLPKRLPRSITILSLLWGSAGAMFFDFTIGGGLIDFYTVNDSPRYELFDLFYYILFAPFGYLFVYYYDKFNIKKIKFVWYVIAWSLAGLAVNWLFTLLGIIHFKNGYILPYSFPVFLVIQTITGLYYELIKSKNLFK</sequence>
<dbReference type="RefSeq" id="WP_273847844.1">
    <property type="nucleotide sequence ID" value="NZ_JAQQWT010000037.1"/>
</dbReference>
<feature type="transmembrane region" description="Helical" evidence="1">
    <location>
        <begin position="41"/>
        <end position="64"/>
    </location>
</feature>
<gene>
    <name evidence="2" type="ORF">ACFFH4_18165</name>
</gene>
<evidence type="ECO:0000313" key="2">
    <source>
        <dbReference type="EMBL" id="MFC0560882.1"/>
    </source>
</evidence>
<feature type="transmembrane region" description="Helical" evidence="1">
    <location>
        <begin position="105"/>
        <end position="127"/>
    </location>
</feature>
<keyword evidence="1" id="KW-0812">Transmembrane</keyword>
<evidence type="ECO:0008006" key="4">
    <source>
        <dbReference type="Google" id="ProtNLM"/>
    </source>
</evidence>
<proteinExistence type="predicted"/>
<feature type="transmembrane region" description="Helical" evidence="1">
    <location>
        <begin position="12"/>
        <end position="29"/>
    </location>
</feature>
<evidence type="ECO:0000256" key="1">
    <source>
        <dbReference type="SAM" id="Phobius"/>
    </source>
</evidence>
<keyword evidence="1" id="KW-1133">Transmembrane helix</keyword>
<evidence type="ECO:0000313" key="3">
    <source>
        <dbReference type="Proteomes" id="UP001589833"/>
    </source>
</evidence>
<dbReference type="EMBL" id="JBHLTR010000046">
    <property type="protein sequence ID" value="MFC0560882.1"/>
    <property type="molecule type" value="Genomic_DNA"/>
</dbReference>
<feature type="transmembrane region" description="Helical" evidence="1">
    <location>
        <begin position="133"/>
        <end position="153"/>
    </location>
</feature>
<comment type="caution">
    <text evidence="2">The sequence shown here is derived from an EMBL/GenBank/DDBJ whole genome shotgun (WGS) entry which is preliminary data.</text>
</comment>
<dbReference type="Proteomes" id="UP001589833">
    <property type="component" value="Unassembled WGS sequence"/>
</dbReference>
<reference evidence="2 3" key="1">
    <citation type="submission" date="2024-09" db="EMBL/GenBank/DDBJ databases">
        <authorList>
            <person name="Sun Q."/>
            <person name="Mori K."/>
        </authorList>
    </citation>
    <scope>NUCLEOTIDE SEQUENCE [LARGE SCALE GENOMIC DNA]</scope>
    <source>
        <strain evidence="2 3">NCAIM B.02301</strain>
    </source>
</reference>
<keyword evidence="3" id="KW-1185">Reference proteome</keyword>
<feature type="transmembrane region" description="Helical" evidence="1">
    <location>
        <begin position="76"/>
        <end position="93"/>
    </location>
</feature>